<dbReference type="Pfam" id="PF00004">
    <property type="entry name" value="AAA"/>
    <property type="match status" value="1"/>
</dbReference>
<dbReference type="FunFam" id="3.40.50.300:FF:000093">
    <property type="entry name" value="Fidgetin-like 1"/>
    <property type="match status" value="1"/>
</dbReference>
<feature type="region of interest" description="Disordered" evidence="4">
    <location>
        <begin position="425"/>
        <end position="451"/>
    </location>
</feature>
<gene>
    <name evidence="6" type="ORF">GcC1_180019</name>
</gene>
<keyword evidence="2" id="KW-0547">Nucleotide-binding</keyword>
<dbReference type="Proteomes" id="UP000285405">
    <property type="component" value="Unassembled WGS sequence"/>
</dbReference>
<dbReference type="PANTHER" id="PTHR23074:SF17">
    <property type="entry name" value="FIDGETIN-LIKE PROTEIN 1"/>
    <property type="match status" value="1"/>
</dbReference>
<evidence type="ECO:0000256" key="1">
    <source>
        <dbReference type="ARBA" id="ARBA00006914"/>
    </source>
</evidence>
<dbReference type="Pfam" id="PF17862">
    <property type="entry name" value="AAA_lid_3"/>
    <property type="match status" value="1"/>
</dbReference>
<evidence type="ECO:0000256" key="4">
    <source>
        <dbReference type="SAM" id="MobiDB-lite"/>
    </source>
</evidence>
<reference evidence="6 7" key="1">
    <citation type="journal article" date="2018" name="BMC Genomics">
        <title>Comparative genome analyses reveal sequence features reflecting distinct modes of host-adaptation between dicot and monocot powdery mildew.</title>
        <authorList>
            <person name="Wu Y."/>
            <person name="Ma X."/>
            <person name="Pan Z."/>
            <person name="Kale S.D."/>
            <person name="Song Y."/>
            <person name="King H."/>
            <person name="Zhang Q."/>
            <person name="Presley C."/>
            <person name="Deng X."/>
            <person name="Wei C.I."/>
            <person name="Xiao S."/>
        </authorList>
    </citation>
    <scope>NUCLEOTIDE SEQUENCE [LARGE SCALE GENOMIC DNA]</scope>
    <source>
        <strain evidence="6">UCSC1</strain>
    </source>
</reference>
<dbReference type="InterPro" id="IPR003593">
    <property type="entry name" value="AAA+_ATPase"/>
</dbReference>
<dbReference type="PROSITE" id="PS00674">
    <property type="entry name" value="AAA"/>
    <property type="match status" value="1"/>
</dbReference>
<feature type="region of interest" description="Disordered" evidence="4">
    <location>
        <begin position="98"/>
        <end position="121"/>
    </location>
</feature>
<feature type="region of interest" description="Disordered" evidence="4">
    <location>
        <begin position="146"/>
        <end position="168"/>
    </location>
</feature>
<keyword evidence="3" id="KW-0067">ATP-binding</keyword>
<dbReference type="Gene3D" id="1.10.8.60">
    <property type="match status" value="1"/>
</dbReference>
<name>A0A420HMY7_9PEZI</name>
<dbReference type="AlphaFoldDB" id="A0A420HMY7"/>
<sequence>MDKMRNKTSSSLQKTFDEYDLIRSSANYFDTQGNEVEALRSWRRVLDQIYYHNAYRTPTAYTPKSESEKILLTKVQELESECKKRINILEGLKKSRQENYTSGMDKQSSNMASNGLESSTKTEDWKDSFHLNEIDLTFKQLDIIDHNSSPSNTIKPKSPLSKNESEISCSSNKAPLPISLSNHSPPPQIITESNALTSLMPTKTRPQILNTEKRRKMRHTLRPCNFQIDKSPSRSGKFGENQFTCRAASLAWNSMRISNEDICSSEKKCGDVNLKSYLNPCHEFSQSEISLLKVKKKQSSGIYRNAEIHPKSGRLISPGISLENLDRLNDRVHINVLPYSSRCKWKSRSPMHNSKQGLDQLVNPHESNSSSYRRSSQLILQKGYSKDPSITSYACCSKYYDANTTKIRTGSQPVSVAKPVPSIIPVTESSHSKKERNNGIKGNALSSQKSRKFQEISDATAFNSQKRPGQAAEQSFPSLNGDMVISEGIKSTRRGSKSKKTCLGLAHEDTKFQCQTFHESRKFIGDTRISQLLEKLPAGIDEGAVKQILNEIVVEGDEVHWNDIAGLDVAKTALKETVVYPFLRPDLFMGLREPAGGMLLFGPPGTGKTMLARAVATESKSTFFSISAGSLISKYLGESEKLVRALFKLAKVLAPSIIFVDEIDSLLSSRSGSGENDSTKRIKTEFLIQWSDLQKAVSCNSASDKNRNRENGGRVLVLAATNLPWAIDEAARRRFVRRQYIPLPERITRAIQLKNLLSRQKHELGDNDFQKLVDLTEGFSCSDITALAKDAAMGPLRSLGEAMLRTSMDDIRPIKLSDFETSLTSIRSSVSEESLKTFENWAKVFGERGG</sequence>
<feature type="domain" description="AAA+ ATPase" evidence="5">
    <location>
        <begin position="594"/>
        <end position="745"/>
    </location>
</feature>
<dbReference type="FunFam" id="1.10.8.60:FF:000022">
    <property type="entry name" value="Fidgetin like 1"/>
    <property type="match status" value="1"/>
</dbReference>
<dbReference type="SMART" id="SM00382">
    <property type="entry name" value="AAA"/>
    <property type="match status" value="1"/>
</dbReference>
<dbReference type="SUPFAM" id="SSF52540">
    <property type="entry name" value="P-loop containing nucleoside triphosphate hydrolases"/>
    <property type="match status" value="1"/>
</dbReference>
<organism evidence="6 7">
    <name type="scientific">Golovinomyces cichoracearum</name>
    <dbReference type="NCBI Taxonomy" id="62708"/>
    <lineage>
        <taxon>Eukaryota</taxon>
        <taxon>Fungi</taxon>
        <taxon>Dikarya</taxon>
        <taxon>Ascomycota</taxon>
        <taxon>Pezizomycotina</taxon>
        <taxon>Leotiomycetes</taxon>
        <taxon>Erysiphales</taxon>
        <taxon>Erysiphaceae</taxon>
        <taxon>Golovinomyces</taxon>
    </lineage>
</organism>
<comment type="caution">
    <text evidence="6">The sequence shown here is derived from an EMBL/GenBank/DDBJ whole genome shotgun (WGS) entry which is preliminary data.</text>
</comment>
<dbReference type="OrthoDB" id="10251136at2759"/>
<dbReference type="InterPro" id="IPR003960">
    <property type="entry name" value="ATPase_AAA_CS"/>
</dbReference>
<dbReference type="InterPro" id="IPR003959">
    <property type="entry name" value="ATPase_AAA_core"/>
</dbReference>
<dbReference type="InterPro" id="IPR027417">
    <property type="entry name" value="P-loop_NTPase"/>
</dbReference>
<evidence type="ECO:0000256" key="2">
    <source>
        <dbReference type="ARBA" id="ARBA00022741"/>
    </source>
</evidence>
<evidence type="ECO:0000313" key="7">
    <source>
        <dbReference type="Proteomes" id="UP000285405"/>
    </source>
</evidence>
<evidence type="ECO:0000256" key="3">
    <source>
        <dbReference type="ARBA" id="ARBA00022840"/>
    </source>
</evidence>
<dbReference type="InterPro" id="IPR050304">
    <property type="entry name" value="MT-severing_AAA_ATPase"/>
</dbReference>
<dbReference type="GO" id="GO:0016887">
    <property type="term" value="F:ATP hydrolysis activity"/>
    <property type="evidence" value="ECO:0007669"/>
    <property type="project" value="InterPro"/>
</dbReference>
<comment type="similarity">
    <text evidence="1">Belongs to the AAA ATPase family.</text>
</comment>
<proteinExistence type="inferred from homology"/>
<evidence type="ECO:0000313" key="6">
    <source>
        <dbReference type="EMBL" id="RKF58801.1"/>
    </source>
</evidence>
<dbReference type="Gene3D" id="3.40.50.300">
    <property type="entry name" value="P-loop containing nucleotide triphosphate hydrolases"/>
    <property type="match status" value="1"/>
</dbReference>
<dbReference type="EMBL" id="MCBR01018050">
    <property type="protein sequence ID" value="RKF58801.1"/>
    <property type="molecule type" value="Genomic_DNA"/>
</dbReference>
<dbReference type="InterPro" id="IPR015415">
    <property type="entry name" value="Spast_Vps4_C"/>
</dbReference>
<feature type="compositionally biased region" description="Polar residues" evidence="4">
    <location>
        <begin position="98"/>
        <end position="119"/>
    </location>
</feature>
<dbReference type="GO" id="GO:0005524">
    <property type="term" value="F:ATP binding"/>
    <property type="evidence" value="ECO:0007669"/>
    <property type="project" value="UniProtKB-KW"/>
</dbReference>
<dbReference type="Pfam" id="PF09336">
    <property type="entry name" value="Vps4_C"/>
    <property type="match status" value="1"/>
</dbReference>
<dbReference type="InterPro" id="IPR041569">
    <property type="entry name" value="AAA_lid_3"/>
</dbReference>
<protein>
    <submittedName>
        <fullName evidence="6">ATPase</fullName>
    </submittedName>
</protein>
<dbReference type="PANTHER" id="PTHR23074">
    <property type="entry name" value="AAA DOMAIN-CONTAINING"/>
    <property type="match status" value="1"/>
</dbReference>
<accession>A0A420HMY7</accession>
<evidence type="ECO:0000259" key="5">
    <source>
        <dbReference type="SMART" id="SM00382"/>
    </source>
</evidence>